<dbReference type="PANTHER" id="PTHR12403">
    <property type="entry name" value="TRAFFICKING PROTEIN PARTICLE COMPLEX SUBUNIT 2"/>
    <property type="match status" value="1"/>
</dbReference>
<dbReference type="STRING" id="1314771.A0A197JW02"/>
<comment type="similarity">
    <text evidence="1">Belongs to the TRAPP small subunits family. Sedlin subfamily.</text>
</comment>
<dbReference type="AlphaFoldDB" id="A0A197JW02"/>
<dbReference type="EMBL" id="KV442043">
    <property type="protein sequence ID" value="OAQ29148.1"/>
    <property type="molecule type" value="Genomic_DNA"/>
</dbReference>
<proteinExistence type="inferred from homology"/>
<name>A0A197JW02_9FUNG</name>
<dbReference type="InterPro" id="IPR044760">
    <property type="entry name" value="TRAPPC2L"/>
</dbReference>
<organism evidence="3 4">
    <name type="scientific">Linnemannia elongata AG-77</name>
    <dbReference type="NCBI Taxonomy" id="1314771"/>
    <lineage>
        <taxon>Eukaryota</taxon>
        <taxon>Fungi</taxon>
        <taxon>Fungi incertae sedis</taxon>
        <taxon>Mucoromycota</taxon>
        <taxon>Mortierellomycotina</taxon>
        <taxon>Mortierellomycetes</taxon>
        <taxon>Mortierellales</taxon>
        <taxon>Mortierellaceae</taxon>
        <taxon>Linnemannia</taxon>
    </lineage>
</organism>
<dbReference type="GO" id="GO:0006888">
    <property type="term" value="P:endoplasmic reticulum to Golgi vesicle-mediated transport"/>
    <property type="evidence" value="ECO:0007669"/>
    <property type="project" value="InterPro"/>
</dbReference>
<dbReference type="InterPro" id="IPR011012">
    <property type="entry name" value="Longin-like_dom_sf"/>
</dbReference>
<evidence type="ECO:0000313" key="4">
    <source>
        <dbReference type="Proteomes" id="UP000078512"/>
    </source>
</evidence>
<dbReference type="GO" id="GO:0005737">
    <property type="term" value="C:cytoplasm"/>
    <property type="evidence" value="ECO:0007669"/>
    <property type="project" value="GOC"/>
</dbReference>
<keyword evidence="4" id="KW-1185">Reference proteome</keyword>
<protein>
    <recommendedName>
        <fullName evidence="2">Trafficking protein particle complex subunit 2-like protein</fullName>
    </recommendedName>
</protein>
<dbReference type="InterPro" id="IPR006722">
    <property type="entry name" value="Sedlin"/>
</dbReference>
<dbReference type="Pfam" id="PF04628">
    <property type="entry name" value="Sedlin_N"/>
    <property type="match status" value="1"/>
</dbReference>
<evidence type="ECO:0000256" key="2">
    <source>
        <dbReference type="ARBA" id="ARBA00024408"/>
    </source>
</evidence>
<dbReference type="Proteomes" id="UP000078512">
    <property type="component" value="Unassembled WGS sequence"/>
</dbReference>
<dbReference type="OrthoDB" id="18320at2759"/>
<evidence type="ECO:0000256" key="1">
    <source>
        <dbReference type="ARBA" id="ARBA00006626"/>
    </source>
</evidence>
<dbReference type="SUPFAM" id="SSF64356">
    <property type="entry name" value="SNARE-like"/>
    <property type="match status" value="1"/>
</dbReference>
<dbReference type="CDD" id="cd14854">
    <property type="entry name" value="TRAPPC2L"/>
    <property type="match status" value="1"/>
</dbReference>
<reference evidence="3 4" key="1">
    <citation type="submission" date="2016-05" db="EMBL/GenBank/DDBJ databases">
        <title>Genome sequencing reveals origins of a unique bacterial endosymbiosis in the earliest lineages of terrestrial Fungi.</title>
        <authorList>
            <consortium name="DOE Joint Genome Institute"/>
            <person name="Uehling J."/>
            <person name="Gryganskyi A."/>
            <person name="Hameed K."/>
            <person name="Tschaplinski T."/>
            <person name="Misztal P."/>
            <person name="Wu S."/>
            <person name="Desiro A."/>
            <person name="Vande Pol N."/>
            <person name="Du Z.-Y."/>
            <person name="Zienkiewicz A."/>
            <person name="Zienkiewicz K."/>
            <person name="Morin E."/>
            <person name="Tisserant E."/>
            <person name="Splivallo R."/>
            <person name="Hainaut M."/>
            <person name="Henrissat B."/>
            <person name="Ohm R."/>
            <person name="Kuo A."/>
            <person name="Yan J."/>
            <person name="Lipzen A."/>
            <person name="Nolan M."/>
            <person name="Labutti K."/>
            <person name="Barry K."/>
            <person name="Goldstein A."/>
            <person name="Labbe J."/>
            <person name="Schadt C."/>
            <person name="Tuskan G."/>
            <person name="Grigoriev I."/>
            <person name="Martin F."/>
            <person name="Vilgalys R."/>
            <person name="Bonito G."/>
        </authorList>
    </citation>
    <scope>NUCLEOTIDE SEQUENCE [LARGE SCALE GENOMIC DNA]</scope>
    <source>
        <strain evidence="3 4">AG-77</strain>
    </source>
</reference>
<evidence type="ECO:0000313" key="3">
    <source>
        <dbReference type="EMBL" id="OAQ29148.1"/>
    </source>
</evidence>
<sequence length="154" mass="17479">MANINISCIAIIGKQNNPLFIKNFNPSHADLKYHYIAHTSCDIMEERAAMKTQDMYLGVLFSMEDLSVYGYMTNTKIKFITVLTVPDVIIKDTDMKNIFRRIHAAYVNHASNPFYEIDSEKMIKSKKFEQEIEAIGRGRALEGGNRNSLPATAP</sequence>
<dbReference type="Gene3D" id="3.30.450.70">
    <property type="match status" value="1"/>
</dbReference>
<accession>A0A197JW02</accession>
<gene>
    <name evidence="3" type="ORF">K457DRAFT_95191</name>
</gene>